<name>A0A1L7WAS7_FUSPR</name>
<dbReference type="VEuPathDB" id="FungiDB:FPRO_14812"/>
<protein>
    <submittedName>
        <fullName evidence="2">Uncharacterized protein</fullName>
    </submittedName>
</protein>
<evidence type="ECO:0000313" key="3">
    <source>
        <dbReference type="Proteomes" id="UP000183971"/>
    </source>
</evidence>
<organism evidence="2 3">
    <name type="scientific">Fusarium proliferatum (strain ET1)</name>
    <name type="common">Orchid endophyte fungus</name>
    <dbReference type="NCBI Taxonomy" id="1227346"/>
    <lineage>
        <taxon>Eukaryota</taxon>
        <taxon>Fungi</taxon>
        <taxon>Dikarya</taxon>
        <taxon>Ascomycota</taxon>
        <taxon>Pezizomycotina</taxon>
        <taxon>Sordariomycetes</taxon>
        <taxon>Hypocreomycetidae</taxon>
        <taxon>Hypocreales</taxon>
        <taxon>Nectriaceae</taxon>
        <taxon>Fusarium</taxon>
        <taxon>Fusarium fujikuroi species complex</taxon>
    </lineage>
</organism>
<proteinExistence type="predicted"/>
<dbReference type="Proteomes" id="UP000183971">
    <property type="component" value="Unassembled WGS sequence"/>
</dbReference>
<dbReference type="AlphaFoldDB" id="A0A1L7WAS7"/>
<accession>A0A1L7WAS7</accession>
<sequence>MGYGGNRLHWSDKPSFDGRTLIHRGDSGIRDEVRGIGMPHDGGWRLCILDLGITRGVNVRLAESYLLRQSLTFCEHECQGSSGTSWHKDVVGTYVSSLIYRLARTRRSPGKGSTTEIGSRARGTCVEPLAHGSAHHQRQPQQQEPPSKHPGILEQQPDEQTLSDDERVARELNLALVDAREELRESIQNRANNLTQPVVPRTYRRLRVGTIVWEKHDKAATLKTKSHKSWGNLSRATEQVSEVVYMTTSLVAPGKARKVHVDDLKLYVRRLARLEPPKVIKLELDANKEDQRQMLEDPTWDNPEIIDSMRTCEYAGRRRSHHSVRVLSTLRATDWYRQMDTGGSGGGNDGAEELGIM</sequence>
<evidence type="ECO:0000256" key="1">
    <source>
        <dbReference type="SAM" id="MobiDB-lite"/>
    </source>
</evidence>
<keyword evidence="3" id="KW-1185">Reference proteome</keyword>
<evidence type="ECO:0000313" key="2">
    <source>
        <dbReference type="EMBL" id="CZR49710.1"/>
    </source>
</evidence>
<feature type="region of interest" description="Disordered" evidence="1">
    <location>
        <begin position="130"/>
        <end position="164"/>
    </location>
</feature>
<dbReference type="GeneID" id="42059669"/>
<dbReference type="RefSeq" id="XP_031090208.1">
    <property type="nucleotide sequence ID" value="XM_031225005.1"/>
</dbReference>
<comment type="caution">
    <text evidence="2">The sequence shown here is derived from an EMBL/GenBank/DDBJ whole genome shotgun (WGS) entry which is preliminary data.</text>
</comment>
<reference evidence="3" key="1">
    <citation type="journal article" date="2016" name="Genome Biol. Evol.">
        <title>Comparative 'omics' of the Fusarium fujikuroi species complex highlights differences in genetic potential and metabolite synthesis.</title>
        <authorList>
            <person name="Niehaus E.-M."/>
            <person name="Muensterkoetter M."/>
            <person name="Proctor R.H."/>
            <person name="Brown D.W."/>
            <person name="Sharon A."/>
            <person name="Idan Y."/>
            <person name="Oren-Young L."/>
            <person name="Sieber C.M."/>
            <person name="Novak O."/>
            <person name="Pencik A."/>
            <person name="Tarkowska D."/>
            <person name="Hromadova K."/>
            <person name="Freeman S."/>
            <person name="Maymon M."/>
            <person name="Elazar M."/>
            <person name="Youssef S.A."/>
            <person name="El-Shabrawy E.S.M."/>
            <person name="Shalaby A.B.A."/>
            <person name="Houterman P."/>
            <person name="Brock N.L."/>
            <person name="Burkhardt I."/>
            <person name="Tsavkelova E.A."/>
            <person name="Dickschat J.S."/>
            <person name="Galuszka P."/>
            <person name="Gueldener U."/>
            <person name="Tudzynski B."/>
        </authorList>
    </citation>
    <scope>NUCLEOTIDE SEQUENCE [LARGE SCALE GENOMIC DNA]</scope>
    <source>
        <strain evidence="3">ET1</strain>
    </source>
</reference>
<gene>
    <name evidence="2" type="ORF">FPRO_14812</name>
</gene>
<dbReference type="EMBL" id="FJOF01000018">
    <property type="protein sequence ID" value="CZR49710.1"/>
    <property type="molecule type" value="Genomic_DNA"/>
</dbReference>